<keyword evidence="3" id="KW-1185">Reference proteome</keyword>
<dbReference type="HOGENOM" id="CLU_884340_0_0_11"/>
<organism evidence="2 3">
    <name type="scientific">Streptomyces himastatinicus ATCC 53653</name>
    <dbReference type="NCBI Taxonomy" id="457427"/>
    <lineage>
        <taxon>Bacteria</taxon>
        <taxon>Bacillati</taxon>
        <taxon>Actinomycetota</taxon>
        <taxon>Actinomycetes</taxon>
        <taxon>Kitasatosporales</taxon>
        <taxon>Streptomycetaceae</taxon>
        <taxon>Streptomyces</taxon>
        <taxon>Streptomyces violaceusniger group</taxon>
    </lineage>
</organism>
<proteinExistence type="predicted"/>
<dbReference type="GO" id="GO:0005737">
    <property type="term" value="C:cytoplasm"/>
    <property type="evidence" value="ECO:0007669"/>
    <property type="project" value="TreeGrafter"/>
</dbReference>
<dbReference type="Gene3D" id="3.50.50.60">
    <property type="entry name" value="FAD/NAD(P)-binding domain"/>
    <property type="match status" value="1"/>
</dbReference>
<dbReference type="STRING" id="457427.SSOG_01280"/>
<dbReference type="InterPro" id="IPR036188">
    <property type="entry name" value="FAD/NAD-bd_sf"/>
</dbReference>
<dbReference type="PANTHER" id="PTHR13847:SF285">
    <property type="entry name" value="FAD DEPENDENT OXIDOREDUCTASE DOMAIN-CONTAINING PROTEIN"/>
    <property type="match status" value="1"/>
</dbReference>
<dbReference type="Pfam" id="PF01266">
    <property type="entry name" value="DAO"/>
    <property type="match status" value="1"/>
</dbReference>
<evidence type="ECO:0000259" key="1">
    <source>
        <dbReference type="Pfam" id="PF01266"/>
    </source>
</evidence>
<protein>
    <submittedName>
        <fullName evidence="2">Glycine/D-amino acid oxidase</fullName>
    </submittedName>
</protein>
<feature type="domain" description="FAD dependent oxidoreductase" evidence="1">
    <location>
        <begin position="44"/>
        <end position="248"/>
    </location>
</feature>
<dbReference type="InterPro" id="IPR006076">
    <property type="entry name" value="FAD-dep_OxRdtase"/>
</dbReference>
<accession>D9WLG5</accession>
<dbReference type="PANTHER" id="PTHR13847">
    <property type="entry name" value="SARCOSINE DEHYDROGENASE-RELATED"/>
    <property type="match status" value="1"/>
</dbReference>
<name>D9WLG5_9ACTN</name>
<dbReference type="SUPFAM" id="SSF51971">
    <property type="entry name" value="Nucleotide-binding domain"/>
    <property type="match status" value="1"/>
</dbReference>
<gene>
    <name evidence="2" type="ORF">SSOG_01280</name>
</gene>
<feature type="non-terminal residue" evidence="2">
    <location>
        <position position="1"/>
    </location>
</feature>
<evidence type="ECO:0000313" key="3">
    <source>
        <dbReference type="Proteomes" id="UP000003963"/>
    </source>
</evidence>
<sequence>GGPHAESGRAGARVRRIRRLRPQRRMVLRDLPGLPGPGAQAVLVRSGAGTPALAARVEDHGGTIYENTDVTDIGSGHVRARQGTVTASVVIRATEAYTPRFAAYRRHIAPLYSLVVATAPLPGALRRDLGLDSRVAFNDLRNLRIYAHPTTNGRLVFGGRGAPYHFRSKVSPRFDTDVKIHARIAGTMRAFFPALADVEITHRWGGPLGVPRDWFPSVGYHPGTGMAWAGPYVGDGVATSNLAGRILRNLITGRRDELNRLPIVNHASPRWEIEPFRWLGVNAGLRAAAAADVEERLTKRPSAISALLEKLTGAH</sequence>
<dbReference type="AlphaFoldDB" id="D9WLG5"/>
<reference evidence="2 3" key="1">
    <citation type="submission" date="2009-02" db="EMBL/GenBank/DDBJ databases">
        <title>Annotation of Streptomyces hygroscopicus strain ATCC 53653.</title>
        <authorList>
            <consortium name="The Broad Institute Genome Sequencing Platform"/>
            <consortium name="Broad Institute Microbial Sequencing Center"/>
            <person name="Fischbach M."/>
            <person name="Godfrey P."/>
            <person name="Ward D."/>
            <person name="Young S."/>
            <person name="Zeng Q."/>
            <person name="Koehrsen M."/>
            <person name="Alvarado L."/>
            <person name="Berlin A.M."/>
            <person name="Bochicchio J."/>
            <person name="Borenstein D."/>
            <person name="Chapman S.B."/>
            <person name="Chen Z."/>
            <person name="Engels R."/>
            <person name="Freedman E."/>
            <person name="Gellesch M."/>
            <person name="Goldberg J."/>
            <person name="Griggs A."/>
            <person name="Gujja S."/>
            <person name="Heilman E.R."/>
            <person name="Heiman D.I."/>
            <person name="Hepburn T.A."/>
            <person name="Howarth C."/>
            <person name="Jen D."/>
            <person name="Larson L."/>
            <person name="Lewis B."/>
            <person name="Mehta T."/>
            <person name="Park D."/>
            <person name="Pearson M."/>
            <person name="Richards J."/>
            <person name="Roberts A."/>
            <person name="Saif S."/>
            <person name="Shea T.D."/>
            <person name="Shenoy N."/>
            <person name="Sisk P."/>
            <person name="Stolte C."/>
            <person name="Sykes S.N."/>
            <person name="Thomson T."/>
            <person name="Walk T."/>
            <person name="White J."/>
            <person name="Yandava C."/>
            <person name="Straight P."/>
            <person name="Clardy J."/>
            <person name="Hung D."/>
            <person name="Kolter R."/>
            <person name="Mekalanos J."/>
            <person name="Walker S."/>
            <person name="Walsh C.T."/>
            <person name="Wieland-Brown L.C."/>
            <person name="Haas B."/>
            <person name="Nusbaum C."/>
            <person name="Birren B."/>
        </authorList>
    </citation>
    <scope>NUCLEOTIDE SEQUENCE [LARGE SCALE GENOMIC DNA]</scope>
    <source>
        <strain evidence="2 3">ATCC 53653</strain>
    </source>
</reference>
<evidence type="ECO:0000313" key="2">
    <source>
        <dbReference type="EMBL" id="EFL21567.1"/>
    </source>
</evidence>
<dbReference type="Proteomes" id="UP000003963">
    <property type="component" value="Unassembled WGS sequence"/>
</dbReference>
<dbReference type="EMBL" id="GG657754">
    <property type="protein sequence ID" value="EFL21567.1"/>
    <property type="molecule type" value="Genomic_DNA"/>
</dbReference>
<dbReference type="Gene3D" id="3.30.9.10">
    <property type="entry name" value="D-Amino Acid Oxidase, subunit A, domain 2"/>
    <property type="match status" value="1"/>
</dbReference>